<proteinExistence type="predicted"/>
<sequence>MYVDQFGTQYVSSDQLFDILHQNPDTPLGFYQVSDPEQYNSAITELWSDLPKLSKYTAPQTDFISVDEFDRVNQQRWFMPEQYKQMDIAKYVLDQCKQPEELQRAGMELLLYQERDLFDLLRYLKYFVDTAQKHNLVIGVGRGSSIASFVLYLLKVHRINSLYYQIPIEEFLK</sequence>
<dbReference type="EMBL" id="LR796237">
    <property type="protein sequence ID" value="CAB4130225.1"/>
    <property type="molecule type" value="Genomic_DNA"/>
</dbReference>
<dbReference type="GO" id="GO:0006260">
    <property type="term" value="P:DNA replication"/>
    <property type="evidence" value="ECO:0007669"/>
    <property type="project" value="InterPro"/>
</dbReference>
<name>A0A6J5L888_9CAUD</name>
<accession>A0A6J5L888</accession>
<evidence type="ECO:0000259" key="1">
    <source>
        <dbReference type="Pfam" id="PF07733"/>
    </source>
</evidence>
<gene>
    <name evidence="2" type="ORF">UFOVP116_332</name>
</gene>
<evidence type="ECO:0000313" key="2">
    <source>
        <dbReference type="EMBL" id="CAB4130225.1"/>
    </source>
</evidence>
<dbReference type="Pfam" id="PF07733">
    <property type="entry name" value="DNA_pol3_alpha"/>
    <property type="match status" value="1"/>
</dbReference>
<dbReference type="GO" id="GO:0008408">
    <property type="term" value="F:3'-5' exonuclease activity"/>
    <property type="evidence" value="ECO:0007669"/>
    <property type="project" value="InterPro"/>
</dbReference>
<dbReference type="InterPro" id="IPR011708">
    <property type="entry name" value="DNA_pol3_alpha_NTPase_dom"/>
</dbReference>
<feature type="domain" description="Bacterial DNA polymerase III alpha subunit NTPase" evidence="1">
    <location>
        <begin position="95"/>
        <end position="172"/>
    </location>
</feature>
<protein>
    <submittedName>
        <fullName evidence="2">Bacterial DNA polymerase III, alpha subunit</fullName>
    </submittedName>
</protein>
<reference evidence="2" key="1">
    <citation type="submission" date="2020-04" db="EMBL/GenBank/DDBJ databases">
        <authorList>
            <person name="Chiriac C."/>
            <person name="Salcher M."/>
            <person name="Ghai R."/>
            <person name="Kavagutti S V."/>
        </authorList>
    </citation>
    <scope>NUCLEOTIDE SEQUENCE</scope>
</reference>
<organism evidence="2">
    <name type="scientific">uncultured Caudovirales phage</name>
    <dbReference type="NCBI Taxonomy" id="2100421"/>
    <lineage>
        <taxon>Viruses</taxon>
        <taxon>Duplodnaviria</taxon>
        <taxon>Heunggongvirae</taxon>
        <taxon>Uroviricota</taxon>
        <taxon>Caudoviricetes</taxon>
        <taxon>Peduoviridae</taxon>
        <taxon>Maltschvirus</taxon>
        <taxon>Maltschvirus maltsch</taxon>
    </lineage>
</organism>